<keyword evidence="4" id="KW-1133">Transmembrane helix</keyword>
<proteinExistence type="inferred from homology"/>
<dbReference type="KEGG" id="clia:C3E79_08640"/>
<sequence length="73" mass="7543">MFVAAVLVGLREGLEASLVIGILYAAVNRRSATQARTTVTLGVVRAALICTTLGAVLTFGRSTLLTAPPSRGE</sequence>
<dbReference type="Proteomes" id="UP000244754">
    <property type="component" value="Chromosome"/>
</dbReference>
<accession>A0A2S0WFT5</accession>
<evidence type="ECO:0000256" key="5">
    <source>
        <dbReference type="ARBA" id="ARBA00023136"/>
    </source>
</evidence>
<dbReference type="InterPro" id="IPR004923">
    <property type="entry name" value="FTR1/Fip1/EfeU"/>
</dbReference>
<comment type="similarity">
    <text evidence="2">Belongs to the oxidase-dependent Fe transporter (OFeT) (TC 9.A.10.1) family.</text>
</comment>
<keyword evidence="3" id="KW-0812">Transmembrane</keyword>
<evidence type="ECO:0000256" key="3">
    <source>
        <dbReference type="ARBA" id="ARBA00022692"/>
    </source>
</evidence>
<dbReference type="GO" id="GO:0033573">
    <property type="term" value="C:high-affinity iron permease complex"/>
    <property type="evidence" value="ECO:0007669"/>
    <property type="project" value="InterPro"/>
</dbReference>
<reference evidence="7" key="1">
    <citation type="submission" date="2018-01" db="EMBL/GenBank/DDBJ databases">
        <authorList>
            <person name="Li J."/>
        </authorList>
    </citation>
    <scope>NUCLEOTIDE SEQUENCE [LARGE SCALE GENOMIC DNA]</scope>
    <source>
        <strain evidence="7">2184</strain>
    </source>
</reference>
<dbReference type="AlphaFoldDB" id="A0A2S0WFT5"/>
<evidence type="ECO:0000256" key="1">
    <source>
        <dbReference type="ARBA" id="ARBA00004141"/>
    </source>
</evidence>
<protein>
    <submittedName>
        <fullName evidence="6">Uncharacterized protein</fullName>
    </submittedName>
</protein>
<evidence type="ECO:0000256" key="4">
    <source>
        <dbReference type="ARBA" id="ARBA00022989"/>
    </source>
</evidence>
<evidence type="ECO:0000256" key="2">
    <source>
        <dbReference type="ARBA" id="ARBA00008333"/>
    </source>
</evidence>
<gene>
    <name evidence="6" type="ORF">C3E79_08640</name>
</gene>
<evidence type="ECO:0000313" key="7">
    <source>
        <dbReference type="Proteomes" id="UP000244754"/>
    </source>
</evidence>
<keyword evidence="7" id="KW-1185">Reference proteome</keyword>
<dbReference type="Pfam" id="PF03239">
    <property type="entry name" value="FTR1"/>
    <property type="match status" value="1"/>
</dbReference>
<dbReference type="OrthoDB" id="7260758at2"/>
<dbReference type="EMBL" id="CP026948">
    <property type="protein sequence ID" value="AWB84542.1"/>
    <property type="molecule type" value="Genomic_DNA"/>
</dbReference>
<comment type="subcellular location">
    <subcellularLocation>
        <location evidence="1">Membrane</location>
        <topology evidence="1">Multi-pass membrane protein</topology>
    </subcellularLocation>
</comment>
<dbReference type="RefSeq" id="WP_108404551.1">
    <property type="nucleotide sequence ID" value="NZ_CP026948.1"/>
</dbReference>
<organism evidence="6 7">
    <name type="scientific">Corynebacterium liangguodongii</name>
    <dbReference type="NCBI Taxonomy" id="2079535"/>
    <lineage>
        <taxon>Bacteria</taxon>
        <taxon>Bacillati</taxon>
        <taxon>Actinomycetota</taxon>
        <taxon>Actinomycetes</taxon>
        <taxon>Mycobacteriales</taxon>
        <taxon>Corynebacteriaceae</taxon>
        <taxon>Corynebacterium</taxon>
    </lineage>
</organism>
<name>A0A2S0WFT5_9CORY</name>
<keyword evidence="5" id="KW-0472">Membrane</keyword>
<evidence type="ECO:0000313" key="6">
    <source>
        <dbReference type="EMBL" id="AWB84542.1"/>
    </source>
</evidence>
<dbReference type="GO" id="GO:0005381">
    <property type="term" value="F:iron ion transmembrane transporter activity"/>
    <property type="evidence" value="ECO:0007669"/>
    <property type="project" value="InterPro"/>
</dbReference>